<evidence type="ECO:0000313" key="2">
    <source>
        <dbReference type="EMBL" id="CCH03039.1"/>
    </source>
</evidence>
<sequence>MISCCRKATRTAMLFNLTEMTGSELAQQVMQRYQTTDVAQLAQQAGVVVRYERWHPITLGEYHPKTRTICINLNAPGAQARILAHELGHFFIHEAGLVLSRRDEEAMADAFAETLLNA</sequence>
<dbReference type="Proteomes" id="UP000011058">
    <property type="component" value="Chromosome"/>
</dbReference>
<dbReference type="STRING" id="1166018.FAES_5040"/>
<feature type="domain" description="IrrE N-terminal-like" evidence="1">
    <location>
        <begin position="42"/>
        <end position="97"/>
    </location>
</feature>
<evidence type="ECO:0000313" key="3">
    <source>
        <dbReference type="Proteomes" id="UP000011058"/>
    </source>
</evidence>
<accession>I0KFY6</accession>
<evidence type="ECO:0000259" key="1">
    <source>
        <dbReference type="Pfam" id="PF06114"/>
    </source>
</evidence>
<gene>
    <name evidence="2" type="ORF">FAES_5040</name>
</gene>
<reference evidence="2 3" key="1">
    <citation type="journal article" date="2012" name="J. Bacteriol.">
        <title>Genome Sequence of Fibrella aestuarina BUZ 2T, a Filamentous Marine Bacterium.</title>
        <authorList>
            <person name="Filippini M."/>
            <person name="Qi W."/>
            <person name="Blom J."/>
            <person name="Goesmann A."/>
            <person name="Smits T.H."/>
            <person name="Bagheri H.C."/>
        </authorList>
    </citation>
    <scope>NUCLEOTIDE SEQUENCE [LARGE SCALE GENOMIC DNA]</scope>
    <source>
        <strain evidence="3">BUZ 2T</strain>
    </source>
</reference>
<dbReference type="eggNOG" id="COG2856">
    <property type="taxonomic scope" value="Bacteria"/>
</dbReference>
<dbReference type="Pfam" id="PF06114">
    <property type="entry name" value="Peptidase_M78"/>
    <property type="match status" value="1"/>
</dbReference>
<keyword evidence="3" id="KW-1185">Reference proteome</keyword>
<dbReference type="KEGG" id="fae:FAES_5040"/>
<dbReference type="AlphaFoldDB" id="I0KFY6"/>
<proteinExistence type="predicted"/>
<dbReference type="Gene3D" id="1.10.10.2910">
    <property type="match status" value="1"/>
</dbReference>
<dbReference type="EMBL" id="HE796683">
    <property type="protein sequence ID" value="CCH03039.1"/>
    <property type="molecule type" value="Genomic_DNA"/>
</dbReference>
<protein>
    <recommendedName>
        <fullName evidence="1">IrrE N-terminal-like domain-containing protein</fullName>
    </recommendedName>
</protein>
<dbReference type="InterPro" id="IPR010359">
    <property type="entry name" value="IrrE_HExxH"/>
</dbReference>
<name>I0KFY6_9BACT</name>
<dbReference type="HOGENOM" id="CLU_2167427_0_0_10"/>
<organism evidence="2 3">
    <name type="scientific">Fibrella aestuarina BUZ 2</name>
    <dbReference type="NCBI Taxonomy" id="1166018"/>
    <lineage>
        <taxon>Bacteria</taxon>
        <taxon>Pseudomonadati</taxon>
        <taxon>Bacteroidota</taxon>
        <taxon>Cytophagia</taxon>
        <taxon>Cytophagales</taxon>
        <taxon>Spirosomataceae</taxon>
        <taxon>Fibrella</taxon>
    </lineage>
</organism>